<keyword evidence="3" id="KW-1185">Reference proteome</keyword>
<dbReference type="Proteomes" id="UP000324629">
    <property type="component" value="Unassembled WGS sequence"/>
</dbReference>
<name>A0A5J4NG40_9TREM</name>
<organism evidence="2 3">
    <name type="scientific">Paragonimus westermani</name>
    <dbReference type="NCBI Taxonomy" id="34504"/>
    <lineage>
        <taxon>Eukaryota</taxon>
        <taxon>Metazoa</taxon>
        <taxon>Spiralia</taxon>
        <taxon>Lophotrochozoa</taxon>
        <taxon>Platyhelminthes</taxon>
        <taxon>Trematoda</taxon>
        <taxon>Digenea</taxon>
        <taxon>Plagiorchiida</taxon>
        <taxon>Troglotremata</taxon>
        <taxon>Troglotrematidae</taxon>
        <taxon>Paragonimus</taxon>
    </lineage>
</organism>
<feature type="region of interest" description="Disordered" evidence="1">
    <location>
        <begin position="335"/>
        <end position="358"/>
    </location>
</feature>
<reference evidence="2 3" key="1">
    <citation type="journal article" date="2019" name="Gigascience">
        <title>Whole-genome sequence of the oriental lung fluke Paragonimus westermani.</title>
        <authorList>
            <person name="Oey H."/>
            <person name="Zakrzewski M."/>
            <person name="Narain K."/>
            <person name="Devi K.R."/>
            <person name="Agatsuma T."/>
            <person name="Nawaratna S."/>
            <person name="Gobert G.N."/>
            <person name="Jones M.K."/>
            <person name="Ragan M.A."/>
            <person name="McManus D.P."/>
            <person name="Krause L."/>
        </authorList>
    </citation>
    <scope>NUCLEOTIDE SEQUENCE [LARGE SCALE GENOMIC DNA]</scope>
    <source>
        <strain evidence="2 3">IND2009</strain>
    </source>
</reference>
<sequence>MDGRTNITKVGFHDVLVDPLKQAEHSELIILAGDLNVQFGLLSPEEKRLGGGPFETVFAFIYLGSIISLACNNAVGVSARMARTQVASANLRDMWHRNYVWFLPKGNTSRMRMLLFADDSALLAHSEEELQRLATAFASAASKFGLDINTANQVANQHWPAGQKGPTGTPPGLISSGLHWICGVLVELQLACAAPIAVMAKRRRPLASIPVLSGEFDVLSSNPSPMMMMAMPSSSPVPGATLINGGLPAGVMMANSTPAPPPYHHQSGSLAGCRSMGPSSFFSPSGMPPVTITTSVHMNTAPTICAPPHDGSGMSVGVLTNERTYLNMPVEPMQAVTGGKSAQPGTTKPAARPKRTRANKASVVATTTAIVMFLARKPWKCVVCLSVYIYQVDRQFVGRVSPRDTGSADSAVRAYMLTCLWALDPRGVAAVLRSNAFQLGRRVLPHGA</sequence>
<comment type="caution">
    <text evidence="2">The sequence shown here is derived from an EMBL/GenBank/DDBJ whole genome shotgun (WGS) entry which is preliminary data.</text>
</comment>
<dbReference type="EMBL" id="QNGE01003149">
    <property type="protein sequence ID" value="KAA3674442.1"/>
    <property type="molecule type" value="Genomic_DNA"/>
</dbReference>
<proteinExistence type="predicted"/>
<dbReference type="AlphaFoldDB" id="A0A5J4NG40"/>
<evidence type="ECO:0000313" key="2">
    <source>
        <dbReference type="EMBL" id="KAA3674442.1"/>
    </source>
</evidence>
<accession>A0A5J4NG40</accession>
<evidence type="ECO:0008006" key="4">
    <source>
        <dbReference type="Google" id="ProtNLM"/>
    </source>
</evidence>
<evidence type="ECO:0000313" key="3">
    <source>
        <dbReference type="Proteomes" id="UP000324629"/>
    </source>
</evidence>
<evidence type="ECO:0000256" key="1">
    <source>
        <dbReference type="SAM" id="MobiDB-lite"/>
    </source>
</evidence>
<protein>
    <recommendedName>
        <fullName evidence="4">Reverse transcriptase domain-containing protein</fullName>
    </recommendedName>
</protein>
<gene>
    <name evidence="2" type="ORF">DEA37_0010104</name>
</gene>